<protein>
    <submittedName>
        <fullName evidence="2">Sugar phosphate isomerase/epimerase</fullName>
    </submittedName>
</protein>
<keyword evidence="3" id="KW-1185">Reference proteome</keyword>
<evidence type="ECO:0000313" key="2">
    <source>
        <dbReference type="EMBL" id="MBA8952772.1"/>
    </source>
</evidence>
<feature type="domain" description="Xylose isomerase-like TIM barrel" evidence="1">
    <location>
        <begin position="23"/>
        <end position="266"/>
    </location>
</feature>
<dbReference type="Pfam" id="PF01261">
    <property type="entry name" value="AP_endonuc_2"/>
    <property type="match status" value="1"/>
</dbReference>
<dbReference type="AlphaFoldDB" id="A0A7W3LRA0"/>
<dbReference type="PANTHER" id="PTHR12110">
    <property type="entry name" value="HYDROXYPYRUVATE ISOMERASE"/>
    <property type="match status" value="1"/>
</dbReference>
<sequence length="273" mass="29160">MDGRLMVGTTWSCPGLTLAGALETLERAGFAEAEVWADGMHLDPRADPDVAGVEGWLRAHPLAVRSVHLPFDAVLPGAPADERAAAWADLCGRTLDLGHRLGAELAVAHPVLFGDDGDDRDRMVERFVPALRAIADRARARRMRLTLENMHTLRGPTLRSVRDLRAALARVARPVGICLDVGHAVFNGHLGDGLRAEIEAAGDLLAHTHLHDSDGVGRDPHLVPGDGVVDWPAAVAAFRGIGYPGRHVLEVRGGDDPLATLREARSRLLAAGP</sequence>
<dbReference type="InterPro" id="IPR050312">
    <property type="entry name" value="IolE/XylAMocC-like"/>
</dbReference>
<dbReference type="GO" id="GO:0016853">
    <property type="term" value="F:isomerase activity"/>
    <property type="evidence" value="ECO:0007669"/>
    <property type="project" value="UniProtKB-KW"/>
</dbReference>
<reference evidence="2 3" key="1">
    <citation type="submission" date="2020-08" db="EMBL/GenBank/DDBJ databases">
        <title>Genomic Encyclopedia of Type Strains, Phase IV (KMG-IV): sequencing the most valuable type-strain genomes for metagenomic binning, comparative biology and taxonomic classification.</title>
        <authorList>
            <person name="Goeker M."/>
        </authorList>
    </citation>
    <scope>NUCLEOTIDE SEQUENCE [LARGE SCALE GENOMIC DNA]</scope>
    <source>
        <strain evidence="2 3">DSM 44197</strain>
    </source>
</reference>
<evidence type="ECO:0000259" key="1">
    <source>
        <dbReference type="Pfam" id="PF01261"/>
    </source>
</evidence>
<dbReference type="InterPro" id="IPR036237">
    <property type="entry name" value="Xyl_isomerase-like_sf"/>
</dbReference>
<organism evidence="2 3">
    <name type="scientific">Actinomadura namibiensis</name>
    <dbReference type="NCBI Taxonomy" id="182080"/>
    <lineage>
        <taxon>Bacteria</taxon>
        <taxon>Bacillati</taxon>
        <taxon>Actinomycetota</taxon>
        <taxon>Actinomycetes</taxon>
        <taxon>Streptosporangiales</taxon>
        <taxon>Thermomonosporaceae</taxon>
        <taxon>Actinomadura</taxon>
    </lineage>
</organism>
<comment type="caution">
    <text evidence="2">The sequence shown here is derived from an EMBL/GenBank/DDBJ whole genome shotgun (WGS) entry which is preliminary data.</text>
</comment>
<keyword evidence="2" id="KW-0413">Isomerase</keyword>
<proteinExistence type="predicted"/>
<evidence type="ECO:0000313" key="3">
    <source>
        <dbReference type="Proteomes" id="UP000572680"/>
    </source>
</evidence>
<gene>
    <name evidence="2" type="ORF">HNR61_004418</name>
</gene>
<dbReference type="Gene3D" id="3.20.20.150">
    <property type="entry name" value="Divalent-metal-dependent TIM barrel enzymes"/>
    <property type="match status" value="1"/>
</dbReference>
<dbReference type="RefSeq" id="WP_182845012.1">
    <property type="nucleotide sequence ID" value="NZ_BAAALP010000024.1"/>
</dbReference>
<name>A0A7W3LRA0_ACTNM</name>
<dbReference type="EMBL" id="JACJIA010000005">
    <property type="protein sequence ID" value="MBA8952772.1"/>
    <property type="molecule type" value="Genomic_DNA"/>
</dbReference>
<dbReference type="SUPFAM" id="SSF51658">
    <property type="entry name" value="Xylose isomerase-like"/>
    <property type="match status" value="1"/>
</dbReference>
<dbReference type="PANTHER" id="PTHR12110:SF21">
    <property type="entry name" value="XYLOSE ISOMERASE-LIKE TIM BARREL DOMAIN-CONTAINING PROTEIN"/>
    <property type="match status" value="1"/>
</dbReference>
<dbReference type="Proteomes" id="UP000572680">
    <property type="component" value="Unassembled WGS sequence"/>
</dbReference>
<dbReference type="InterPro" id="IPR013022">
    <property type="entry name" value="Xyl_isomerase-like_TIM-brl"/>
</dbReference>
<accession>A0A7W3LRA0</accession>